<evidence type="ECO:0000256" key="1">
    <source>
        <dbReference type="ARBA" id="ARBA00023242"/>
    </source>
</evidence>
<feature type="region of interest" description="Disordered" evidence="2">
    <location>
        <begin position="89"/>
        <end position="139"/>
    </location>
</feature>
<dbReference type="PANTHER" id="PTHR35392:SF3">
    <property type="entry name" value="ZN(2)-C6 FUNGAL-TYPE DOMAIN-CONTAINING PROTEIN"/>
    <property type="match status" value="1"/>
</dbReference>
<dbReference type="Proteomes" id="UP000799423">
    <property type="component" value="Unassembled WGS sequence"/>
</dbReference>
<evidence type="ECO:0000313" key="4">
    <source>
        <dbReference type="Proteomes" id="UP000799423"/>
    </source>
</evidence>
<dbReference type="AlphaFoldDB" id="A0A6A7B3F4"/>
<accession>A0A6A7B3F4</accession>
<feature type="compositionally biased region" description="Basic and acidic residues" evidence="2">
    <location>
        <begin position="319"/>
        <end position="328"/>
    </location>
</feature>
<evidence type="ECO:0000256" key="2">
    <source>
        <dbReference type="SAM" id="MobiDB-lite"/>
    </source>
</evidence>
<evidence type="ECO:0000313" key="3">
    <source>
        <dbReference type="EMBL" id="KAF2848869.1"/>
    </source>
</evidence>
<feature type="region of interest" description="Disordered" evidence="2">
    <location>
        <begin position="1"/>
        <end position="22"/>
    </location>
</feature>
<reference evidence="3" key="1">
    <citation type="submission" date="2020-01" db="EMBL/GenBank/DDBJ databases">
        <authorList>
            <consortium name="DOE Joint Genome Institute"/>
            <person name="Haridas S."/>
            <person name="Albert R."/>
            <person name="Binder M."/>
            <person name="Bloem J."/>
            <person name="Labutti K."/>
            <person name="Salamov A."/>
            <person name="Andreopoulos B."/>
            <person name="Baker S.E."/>
            <person name="Barry K."/>
            <person name="Bills G."/>
            <person name="Bluhm B.H."/>
            <person name="Cannon C."/>
            <person name="Castanera R."/>
            <person name="Culley D.E."/>
            <person name="Daum C."/>
            <person name="Ezra D."/>
            <person name="Gonzalez J.B."/>
            <person name="Henrissat B."/>
            <person name="Kuo A."/>
            <person name="Liang C."/>
            <person name="Lipzen A."/>
            <person name="Lutzoni F."/>
            <person name="Magnuson J."/>
            <person name="Mondo S."/>
            <person name="Nolan M."/>
            <person name="Ohm R."/>
            <person name="Pangilinan J."/>
            <person name="Park H.-J."/>
            <person name="Ramirez L."/>
            <person name="Alfaro M."/>
            <person name="Sun H."/>
            <person name="Tritt A."/>
            <person name="Yoshinaga Y."/>
            <person name="Zwiers L.-H."/>
            <person name="Turgeon B.G."/>
            <person name="Goodwin S.B."/>
            <person name="Spatafora J.W."/>
            <person name="Crous P.W."/>
            <person name="Grigoriev I.V."/>
        </authorList>
    </citation>
    <scope>NUCLEOTIDE SEQUENCE</scope>
    <source>
        <strain evidence="3">IPT5</strain>
    </source>
</reference>
<dbReference type="PANTHER" id="PTHR35392">
    <property type="entry name" value="ZN(II)2CYS6 TRANSCRIPTION FACTOR (EUROFUNG)-RELATED-RELATED"/>
    <property type="match status" value="1"/>
</dbReference>
<feature type="region of interest" description="Disordered" evidence="2">
    <location>
        <begin position="50"/>
        <end position="73"/>
    </location>
</feature>
<dbReference type="GO" id="GO:0008270">
    <property type="term" value="F:zinc ion binding"/>
    <property type="evidence" value="ECO:0007669"/>
    <property type="project" value="InterPro"/>
</dbReference>
<dbReference type="InterPro" id="IPR001138">
    <property type="entry name" value="Zn2Cys6_DnaBD"/>
</dbReference>
<feature type="compositionally biased region" description="Low complexity" evidence="2">
    <location>
        <begin position="117"/>
        <end position="128"/>
    </location>
</feature>
<protein>
    <recommendedName>
        <fullName evidence="5">Zn(2)-C6 fungal-type domain-containing protein</fullName>
    </recommendedName>
</protein>
<dbReference type="InterPro" id="IPR052973">
    <property type="entry name" value="Fungal_sec-metab_reg_TF"/>
</dbReference>
<keyword evidence="4" id="KW-1185">Reference proteome</keyword>
<dbReference type="GO" id="GO:0000981">
    <property type="term" value="F:DNA-binding transcription factor activity, RNA polymerase II-specific"/>
    <property type="evidence" value="ECO:0007669"/>
    <property type="project" value="InterPro"/>
</dbReference>
<feature type="region of interest" description="Disordered" evidence="2">
    <location>
        <begin position="286"/>
        <end position="328"/>
    </location>
</feature>
<proteinExistence type="predicted"/>
<keyword evidence="1" id="KW-0539">Nucleus</keyword>
<name>A0A6A7B3F4_9PLEO</name>
<evidence type="ECO:0008006" key="5">
    <source>
        <dbReference type="Google" id="ProtNLM"/>
    </source>
</evidence>
<dbReference type="CDD" id="cd00067">
    <property type="entry name" value="GAL4"/>
    <property type="match status" value="1"/>
</dbReference>
<sequence>MSTTSPQYRAPSHYHHQPAGNHDNLYALATSTWPADPNLSHDSYTGPSAAQYLHYPPGGDGSAPLQPSNVPSAWASGEIRPELHEWQSAPADQSLPARSSVSYPPVASHHYQQRSSLDLNPAPALPLNRPDHHVSQQSTHAFETVRLPSEPSTNMAHAPFTALVLKQPVASQYPQAHLQISPLQDSTNSDGQLPSQAAAAWSMQPQYLEHPNSTYSTVATTAAQNSSSTSVWPVDTSSAVMAPPLYPRPQETSQEWTPLPVQHAYRVYDDQRNQLDSFTTAVLPQMVHDRPPPKKKAAKVPSSFVERQEKLKVSKRRGPLHEKQREKTHTMRKTKRICVRCRFYKSGCDEGDPCEKCDKITGHARSFREPCYREHLEDTSLVRRCNGREHQEEAEFLGYDWVQHSQLFEMEIMWNLPGYGPIPNAQPMRVTFRPYNPRRGSLDMAASLWTNKDGEIKSVQQPAYAVYDTASLVPTFERYFSSLQPAIEEWIFSRIRQDEVAYHTYQEVVRMRSIKGSKTLDLAMRLQCLSVVSQGYGSVWSNNIPGIREYDYTRLGRSDYEAYDRKSCDRPLPGAITHQMDVAAVKYLRKLEKMFVKEMAALIFKPRIKPWYELFLAFYVIFWNLEYIQHGAHDYIKSKNGTLIGNQVSNVVTTQIKKWEFAFPVLLYHWRCILRGYSPFKLARDNPEELREKGHIDAEGFEYVTRIANLFDRSDPDRFQPPLTGFAATHWSTSNEWIVKLFKEAGA</sequence>
<gene>
    <name evidence="3" type="ORF">T440DRAFT_500268</name>
</gene>
<dbReference type="EMBL" id="MU006315">
    <property type="protein sequence ID" value="KAF2848869.1"/>
    <property type="molecule type" value="Genomic_DNA"/>
</dbReference>
<dbReference type="OrthoDB" id="5362630at2759"/>
<organism evidence="3 4">
    <name type="scientific">Plenodomus tracheiphilus IPT5</name>
    <dbReference type="NCBI Taxonomy" id="1408161"/>
    <lineage>
        <taxon>Eukaryota</taxon>
        <taxon>Fungi</taxon>
        <taxon>Dikarya</taxon>
        <taxon>Ascomycota</taxon>
        <taxon>Pezizomycotina</taxon>
        <taxon>Dothideomycetes</taxon>
        <taxon>Pleosporomycetidae</taxon>
        <taxon>Pleosporales</taxon>
        <taxon>Pleosporineae</taxon>
        <taxon>Leptosphaeriaceae</taxon>
        <taxon>Plenodomus</taxon>
    </lineage>
</organism>